<dbReference type="AlphaFoldDB" id="A0A368KJT5"/>
<evidence type="ECO:0000256" key="1">
    <source>
        <dbReference type="SAM" id="MobiDB-lite"/>
    </source>
</evidence>
<reference evidence="2 3" key="1">
    <citation type="submission" date="2018-07" db="EMBL/GenBank/DDBJ databases">
        <title>Comparative genomes isolates from brazilian mangrove.</title>
        <authorList>
            <person name="De Araujo J.E."/>
            <person name="Taketani R.G."/>
            <person name="Silva M.C.P."/>
            <person name="Lourenco M.V."/>
            <person name="Oliveira V.M."/>
            <person name="Andreote F.D."/>
        </authorList>
    </citation>
    <scope>NUCLEOTIDE SEQUENCE [LARGE SCALE GENOMIC DNA]</scope>
    <source>
        <strain evidence="2 3">HEX PRIS-MGV</strain>
    </source>
</reference>
<evidence type="ECO:0000313" key="3">
    <source>
        <dbReference type="Proteomes" id="UP000253562"/>
    </source>
</evidence>
<organism evidence="2 3">
    <name type="scientific">Bremerella cremea</name>
    <dbReference type="NCBI Taxonomy" id="1031537"/>
    <lineage>
        <taxon>Bacteria</taxon>
        <taxon>Pseudomonadati</taxon>
        <taxon>Planctomycetota</taxon>
        <taxon>Planctomycetia</taxon>
        <taxon>Pirellulales</taxon>
        <taxon>Pirellulaceae</taxon>
        <taxon>Bremerella</taxon>
    </lineage>
</organism>
<accession>A0A368KJT5</accession>
<name>A0A368KJT5_9BACT</name>
<gene>
    <name evidence="2" type="ORF">DTL42_20735</name>
</gene>
<protein>
    <recommendedName>
        <fullName evidence="4">Outer membrane lipoprotein-sorting protein</fullName>
    </recommendedName>
</protein>
<dbReference type="Proteomes" id="UP000253562">
    <property type="component" value="Unassembled WGS sequence"/>
</dbReference>
<dbReference type="OrthoDB" id="289769at2"/>
<proteinExistence type="predicted"/>
<dbReference type="EMBL" id="QPEX01000045">
    <property type="protein sequence ID" value="RCS41019.1"/>
    <property type="molecule type" value="Genomic_DNA"/>
</dbReference>
<dbReference type="RefSeq" id="WP_114371775.1">
    <property type="nucleotide sequence ID" value="NZ_QPEX01000045.1"/>
</dbReference>
<evidence type="ECO:0008006" key="4">
    <source>
        <dbReference type="Google" id="ProtNLM"/>
    </source>
</evidence>
<comment type="caution">
    <text evidence="2">The sequence shown here is derived from an EMBL/GenBank/DDBJ whole genome shotgun (WGS) entry which is preliminary data.</text>
</comment>
<evidence type="ECO:0000313" key="2">
    <source>
        <dbReference type="EMBL" id="RCS41019.1"/>
    </source>
</evidence>
<feature type="region of interest" description="Disordered" evidence="1">
    <location>
        <begin position="294"/>
        <end position="315"/>
    </location>
</feature>
<sequence>MFRNQIVVVVGCTLLGLILLPSAWAEEIDAKEALKKMSETRDRLVSGRCSIAGFSEALERTRITKGSISEDRLELVFDDRIPAYFLEDGLKSAFLETSEHQYSARDGRSFIVLNPTDLHVSERGVVPFNVQTLGFSLGPASRLQQWMSNHALLKEAFANSEVLESEKGETLWRIKVLLPKQEENHYAVTMQLWLDPSRDYVTTRIEQLGADRTRLVARSEMLWAKVNDVWVITNFREFRSQSHSPFMNWKLTWTDVNEAIPESEFDLENLPNPGRSASIQAGYQRFRGWGSLPTIHSNAPKPEGDPDWSSLPPVE</sequence>